<keyword evidence="4" id="KW-1185">Reference proteome</keyword>
<protein>
    <recommendedName>
        <fullName evidence="2">Metallo-beta-lactamase domain-containing protein</fullName>
    </recommendedName>
</protein>
<dbReference type="InterPro" id="IPR001279">
    <property type="entry name" value="Metallo-B-lactamas"/>
</dbReference>
<evidence type="ECO:0000313" key="3">
    <source>
        <dbReference type="EMBL" id="CAD0004663.1"/>
    </source>
</evidence>
<keyword evidence="1" id="KW-0175">Coiled coil</keyword>
<dbReference type="Gene3D" id="2.30.30.40">
    <property type="entry name" value="SH3 Domains"/>
    <property type="match status" value="1"/>
</dbReference>
<dbReference type="Pfam" id="PF00753">
    <property type="entry name" value="Lactamase_B"/>
    <property type="match status" value="1"/>
</dbReference>
<evidence type="ECO:0000313" key="4">
    <source>
        <dbReference type="Proteomes" id="UP000556700"/>
    </source>
</evidence>
<dbReference type="RefSeq" id="WP_031456457.1">
    <property type="nucleotide sequence ID" value="NZ_CAIJDO010000134.1"/>
</dbReference>
<evidence type="ECO:0000259" key="2">
    <source>
        <dbReference type="Pfam" id="PF00753"/>
    </source>
</evidence>
<feature type="coiled-coil region" evidence="1">
    <location>
        <begin position="417"/>
        <end position="444"/>
    </location>
</feature>
<dbReference type="InterPro" id="IPR036866">
    <property type="entry name" value="RibonucZ/Hydroxyglut_hydro"/>
</dbReference>
<comment type="caution">
    <text evidence="3">The sequence shown here is derived from an EMBL/GenBank/DDBJ whole genome shotgun (WGS) entry which is preliminary data.</text>
</comment>
<dbReference type="SUPFAM" id="SSF56281">
    <property type="entry name" value="Metallo-hydrolase/oxidoreductase"/>
    <property type="match status" value="1"/>
</dbReference>
<organism evidence="3 4">
    <name type="scientific">Flavobacterium chungangense</name>
    <dbReference type="NCBI Taxonomy" id="554283"/>
    <lineage>
        <taxon>Bacteria</taxon>
        <taxon>Pseudomonadati</taxon>
        <taxon>Bacteroidota</taxon>
        <taxon>Flavobacteriia</taxon>
        <taxon>Flavobacteriales</taxon>
        <taxon>Flavobacteriaceae</taxon>
        <taxon>Flavobacterium</taxon>
    </lineage>
</organism>
<evidence type="ECO:0000256" key="1">
    <source>
        <dbReference type="SAM" id="Coils"/>
    </source>
</evidence>
<gene>
    <name evidence="3" type="ORF">FLACHUCJ7_01943</name>
</gene>
<name>A0A6V6YYV3_9FLAO</name>
<dbReference type="InterPro" id="IPR052159">
    <property type="entry name" value="Competence_DNA_uptake"/>
</dbReference>
<dbReference type="EMBL" id="CAIJDO010000134">
    <property type="protein sequence ID" value="CAD0004663.1"/>
    <property type="molecule type" value="Genomic_DNA"/>
</dbReference>
<proteinExistence type="predicted"/>
<dbReference type="PANTHER" id="PTHR30619:SF1">
    <property type="entry name" value="RECOMBINATION PROTEIN 2"/>
    <property type="match status" value="1"/>
</dbReference>
<reference evidence="3 4" key="1">
    <citation type="submission" date="2020-06" db="EMBL/GenBank/DDBJ databases">
        <authorList>
            <person name="Criscuolo A."/>
        </authorList>
    </citation>
    <scope>NUCLEOTIDE SEQUENCE [LARGE SCALE GENOMIC DNA]</scope>
    <source>
        <strain evidence="4">CIP 110025</strain>
    </source>
</reference>
<dbReference type="PANTHER" id="PTHR30619">
    <property type="entry name" value="DNA INTERNALIZATION/COMPETENCE PROTEIN COMEC/REC2"/>
    <property type="match status" value="1"/>
</dbReference>
<accession>A0A6V6YYV3</accession>
<dbReference type="Gene3D" id="3.60.15.10">
    <property type="entry name" value="Ribonuclease Z/Hydroxyacylglutathione hydrolase-like"/>
    <property type="match status" value="1"/>
</dbReference>
<dbReference type="AlphaFoldDB" id="A0A6V6YYV3"/>
<sequence length="515" mass="58344">MSSNIKFAGYPDAFVYIEPNEHSKWVNHLLWGEWVQIIEENGDWVKVNVRGAKDGWMQKSHLQEDKLVELYFVDIGQGDGCLAIFPDGKTNEGVPKDRTMLIDAGQNDNMLRFINWKFNTKNVENPPFKFDDVIISHSDADHYGGFQAIFENLRFEFKKVYHNGLVERSIGESLGGHEKIGKLTYQTDVIETPEQLEKIISNPAAIGKRLYPKLMKTAAGRGAKICMMCNEDKFIPDFGENSEIKIRVLAPVVEKLEQYGSKRLLRRFKSNDGKTKNGHSVVLRLEYGNVKILLGGDLNVPSENFLLEHYGKADPKTKDLVKLKELVSEANKYFGADVAKACHHGSGDFSTTFLRAVNAAATIVSSGDDEPHCHPRPNTLGALGKYGRGEFPLIFSTEMARSAKEKIKWPSEIKKEIEYLQNELLKLASEIDSEKKAKKELQLEKKKKDLFLKIGRTVEVYGMINVRTDGKKILIAQKLEQVSDRGLWDIHLLEPVEQEDGTTILVYADNMEKHE</sequence>
<feature type="domain" description="Metallo-beta-lactamase" evidence="2">
    <location>
        <begin position="96"/>
        <end position="309"/>
    </location>
</feature>
<dbReference type="Proteomes" id="UP000556700">
    <property type="component" value="Unassembled WGS sequence"/>
</dbReference>